<sequence length="78" mass="8515">MDFIANLNTFGYKMISQGQTILMMLAVGAVVVGAILQITGGREGLDKAKKWYIGALVGFTIGMVAKPLLELFKQNMMF</sequence>
<protein>
    <submittedName>
        <fullName evidence="2">Uncharacterized protein</fullName>
    </submittedName>
</protein>
<dbReference type="RefSeq" id="WP_257560105.1">
    <property type="nucleotide sequence ID" value="NZ_JANKBY010000024.1"/>
</dbReference>
<keyword evidence="1" id="KW-0472">Membrane</keyword>
<keyword evidence="1" id="KW-0812">Transmembrane</keyword>
<proteinExistence type="predicted"/>
<feature type="transmembrane region" description="Helical" evidence="1">
    <location>
        <begin position="51"/>
        <end position="69"/>
    </location>
</feature>
<evidence type="ECO:0000256" key="1">
    <source>
        <dbReference type="SAM" id="Phobius"/>
    </source>
</evidence>
<name>A0A9X2S2B2_9FIRM</name>
<accession>A0A9X2S2B2</accession>
<reference evidence="2" key="1">
    <citation type="submission" date="2022-07" db="EMBL/GenBank/DDBJ databases">
        <title>Enhanced cultured diversity of the mouse gut microbiota enables custom-made synthetic communities.</title>
        <authorList>
            <person name="Afrizal A."/>
        </authorList>
    </citation>
    <scope>NUCLEOTIDE SEQUENCE</scope>
    <source>
        <strain evidence="2">DSM 29186</strain>
    </source>
</reference>
<organism evidence="2 3">
    <name type="scientific">Terrisporobacter muris</name>
    <dbReference type="NCBI Taxonomy" id="2963284"/>
    <lineage>
        <taxon>Bacteria</taxon>
        <taxon>Bacillati</taxon>
        <taxon>Bacillota</taxon>
        <taxon>Clostridia</taxon>
        <taxon>Peptostreptococcales</taxon>
        <taxon>Peptostreptococcaceae</taxon>
        <taxon>Terrisporobacter</taxon>
    </lineage>
</organism>
<keyword evidence="3" id="KW-1185">Reference proteome</keyword>
<gene>
    <name evidence="2" type="ORF">NSA58_03685</name>
</gene>
<evidence type="ECO:0000313" key="2">
    <source>
        <dbReference type="EMBL" id="MCR1821882.1"/>
    </source>
</evidence>
<evidence type="ECO:0000313" key="3">
    <source>
        <dbReference type="Proteomes" id="UP001140817"/>
    </source>
</evidence>
<keyword evidence="1" id="KW-1133">Transmembrane helix</keyword>
<dbReference type="EMBL" id="JANKBY010000024">
    <property type="protein sequence ID" value="MCR1821882.1"/>
    <property type="molecule type" value="Genomic_DNA"/>
</dbReference>
<dbReference type="AlphaFoldDB" id="A0A9X2S2B2"/>
<dbReference type="Proteomes" id="UP001140817">
    <property type="component" value="Unassembled WGS sequence"/>
</dbReference>
<comment type="caution">
    <text evidence="2">The sequence shown here is derived from an EMBL/GenBank/DDBJ whole genome shotgun (WGS) entry which is preliminary data.</text>
</comment>
<feature type="transmembrane region" description="Helical" evidence="1">
    <location>
        <begin position="21"/>
        <end position="39"/>
    </location>
</feature>